<evidence type="ECO:0000259" key="4">
    <source>
        <dbReference type="Pfam" id="PF05118"/>
    </source>
</evidence>
<evidence type="ECO:0000313" key="6">
    <source>
        <dbReference type="Proteomes" id="UP000428803"/>
    </source>
</evidence>
<dbReference type="SUPFAM" id="SSF51197">
    <property type="entry name" value="Clavaminate synthase-like"/>
    <property type="match status" value="1"/>
</dbReference>
<dbReference type="OrthoDB" id="21665at2"/>
<dbReference type="PANTHER" id="PTHR46332">
    <property type="entry name" value="ASPARTATE BETA-HYDROXYLASE DOMAIN-CONTAINING PROTEIN 2"/>
    <property type="match status" value="1"/>
</dbReference>
<feature type="domain" description="Aspartyl/asparaginy/proline hydroxylase" evidence="4">
    <location>
        <begin position="211"/>
        <end position="374"/>
    </location>
</feature>
<reference evidence="6" key="1">
    <citation type="submission" date="2019-01" db="EMBL/GenBank/DDBJ databases">
        <title>Sphingorhabdus lacus sp.nov., isolated from an oligotrophic freshwater lake.</title>
        <authorList>
            <person name="Park M."/>
        </authorList>
    </citation>
    <scope>NUCLEOTIDE SEQUENCE [LARGE SCALE GENOMIC DNA]</scope>
    <source>
        <strain evidence="6">IMCC1753</strain>
    </source>
</reference>
<proteinExistence type="inferred from homology"/>
<name>A0A6I6L8G0_9SPHN</name>
<organism evidence="5 6">
    <name type="scientific">Sphingorhabdus lacus</name>
    <dbReference type="NCBI Taxonomy" id="392610"/>
    <lineage>
        <taxon>Bacteria</taxon>
        <taxon>Pseudomonadati</taxon>
        <taxon>Pseudomonadota</taxon>
        <taxon>Alphaproteobacteria</taxon>
        <taxon>Sphingomonadales</taxon>
        <taxon>Sphingomonadaceae</taxon>
        <taxon>Sphingorhabdus</taxon>
    </lineage>
</organism>
<dbReference type="Proteomes" id="UP000428803">
    <property type="component" value="Chromosome"/>
</dbReference>
<accession>A0A6I6L8G0</accession>
<protein>
    <recommendedName>
        <fullName evidence="4">Aspartyl/asparaginy/proline hydroxylase domain-containing protein</fullName>
    </recommendedName>
</protein>
<dbReference type="GO" id="GO:0016020">
    <property type="term" value="C:membrane"/>
    <property type="evidence" value="ECO:0007669"/>
    <property type="project" value="TreeGrafter"/>
</dbReference>
<dbReference type="Pfam" id="PF05118">
    <property type="entry name" value="Asp_Arg_Hydrox"/>
    <property type="match status" value="1"/>
</dbReference>
<dbReference type="Gene3D" id="2.60.120.330">
    <property type="entry name" value="B-lactam Antibiotic, Isopenicillin N Synthase, Chain"/>
    <property type="match status" value="1"/>
</dbReference>
<dbReference type="InterPro" id="IPR051821">
    <property type="entry name" value="Asp/Asn_beta-hydroxylase"/>
</dbReference>
<gene>
    <name evidence="5" type="ORF">EUU25_10870</name>
</gene>
<dbReference type="InterPro" id="IPR027443">
    <property type="entry name" value="IPNS-like_sf"/>
</dbReference>
<keyword evidence="6" id="KW-1185">Reference proteome</keyword>
<dbReference type="GO" id="GO:0051213">
    <property type="term" value="F:dioxygenase activity"/>
    <property type="evidence" value="ECO:0007669"/>
    <property type="project" value="UniProtKB-KW"/>
</dbReference>
<keyword evidence="3" id="KW-0560">Oxidoreductase</keyword>
<sequence length="400" mass="44264">MASGTAMDQKTPPAEAARLNSAGMQALRAQSFAEAERLFVEAVGHDSAASALWRNVAAARRAQGNDAGELQALEAAISVDRVDFMAWLRKAELHQRRLEEAEALEAWQAVLQLAAQAGELPPAVGDALSVGRAFVENAMARIASAVESELQPFQLTMDETEKRRSGAFVDLALGRRRTYFNQCEGLYYPFLPADEFFDRRHFTWMPEVEAATADIREEFLALHADPGDTLRPYVRMDSGIPDNKWSPLDHSLDWGACFLWEYGKPNLPVLDRCPKTAAALASLPSAHIPGRSPSAFFSLLKPRTRIPPHTGVTNTRAIIHLPLIVPVDCGFRVGGETREWCEGEAFAFDDTIEHEAWNNSDELRVVLIFDVWNPHLTAAEHDLITRYYNAADATGLNPAN</sequence>
<dbReference type="KEGG" id="slaa:EUU25_10870"/>
<comment type="similarity">
    <text evidence="1">Belongs to the aspartyl/asparaginyl beta-hydroxylase family.</text>
</comment>
<dbReference type="PANTHER" id="PTHR46332:SF5">
    <property type="entry name" value="ASPARTATE BETA-HYDROXYLASE DOMAIN CONTAINING 2"/>
    <property type="match status" value="1"/>
</dbReference>
<dbReference type="SUPFAM" id="SSF48452">
    <property type="entry name" value="TPR-like"/>
    <property type="match status" value="1"/>
</dbReference>
<evidence type="ECO:0000256" key="1">
    <source>
        <dbReference type="ARBA" id="ARBA00007730"/>
    </source>
</evidence>
<keyword evidence="2" id="KW-0223">Dioxygenase</keyword>
<dbReference type="Gene3D" id="1.25.40.10">
    <property type="entry name" value="Tetratricopeptide repeat domain"/>
    <property type="match status" value="1"/>
</dbReference>
<dbReference type="AlphaFoldDB" id="A0A6I6L8G0"/>
<evidence type="ECO:0000256" key="2">
    <source>
        <dbReference type="ARBA" id="ARBA00022964"/>
    </source>
</evidence>
<evidence type="ECO:0000313" key="5">
    <source>
        <dbReference type="EMBL" id="QGY81074.1"/>
    </source>
</evidence>
<dbReference type="InterPro" id="IPR011990">
    <property type="entry name" value="TPR-like_helical_dom_sf"/>
</dbReference>
<dbReference type="InterPro" id="IPR007803">
    <property type="entry name" value="Asp/Arg/Pro-Hydrxlase"/>
</dbReference>
<evidence type="ECO:0000256" key="3">
    <source>
        <dbReference type="ARBA" id="ARBA00023002"/>
    </source>
</evidence>
<dbReference type="EMBL" id="CP035733">
    <property type="protein sequence ID" value="QGY81074.1"/>
    <property type="molecule type" value="Genomic_DNA"/>
</dbReference>